<dbReference type="GO" id="GO:0044281">
    <property type="term" value="P:small molecule metabolic process"/>
    <property type="evidence" value="ECO:0007669"/>
    <property type="project" value="UniProtKB-ARBA"/>
</dbReference>
<comment type="similarity">
    <text evidence="2">Belongs to the HAD-like hydrolase superfamily.</text>
</comment>
<dbReference type="PANTHER" id="PTHR46470">
    <property type="entry name" value="N-ACYLNEURAMINATE-9-PHOSPHATASE"/>
    <property type="match status" value="1"/>
</dbReference>
<dbReference type="NCBIfam" id="TIGR01509">
    <property type="entry name" value="HAD-SF-IA-v3"/>
    <property type="match status" value="1"/>
</dbReference>
<evidence type="ECO:0000313" key="6">
    <source>
        <dbReference type="EMBL" id="SNZ06685.1"/>
    </source>
</evidence>
<dbReference type="InterPro" id="IPR023214">
    <property type="entry name" value="HAD_sf"/>
</dbReference>
<dbReference type="SUPFAM" id="SSF56784">
    <property type="entry name" value="HAD-like"/>
    <property type="match status" value="1"/>
</dbReference>
<keyword evidence="7" id="KW-1185">Reference proteome</keyword>
<dbReference type="NCBIfam" id="TIGR01549">
    <property type="entry name" value="HAD-SF-IA-v1"/>
    <property type="match status" value="1"/>
</dbReference>
<dbReference type="InterPro" id="IPR006439">
    <property type="entry name" value="HAD-SF_hydro_IA"/>
</dbReference>
<dbReference type="PANTHER" id="PTHR46470:SF2">
    <property type="entry name" value="GLYCERALDEHYDE 3-PHOSPHATE PHOSPHATASE"/>
    <property type="match status" value="1"/>
</dbReference>
<accession>A0A285NB42</accession>
<protein>
    <submittedName>
        <fullName evidence="6">Putative hydrolase of the HAD superfamily</fullName>
    </submittedName>
</protein>
<keyword evidence="3" id="KW-0479">Metal-binding</keyword>
<dbReference type="Pfam" id="PF13419">
    <property type="entry name" value="HAD_2"/>
    <property type="match status" value="1"/>
</dbReference>
<dbReference type="InterPro" id="IPR036412">
    <property type="entry name" value="HAD-like_sf"/>
</dbReference>
<evidence type="ECO:0000256" key="4">
    <source>
        <dbReference type="ARBA" id="ARBA00022801"/>
    </source>
</evidence>
<name>A0A285NB42_NATPI</name>
<organism evidence="6 7">
    <name type="scientific">Natronoarchaeum philippinense</name>
    <dbReference type="NCBI Taxonomy" id="558529"/>
    <lineage>
        <taxon>Archaea</taxon>
        <taxon>Methanobacteriati</taxon>
        <taxon>Methanobacteriota</taxon>
        <taxon>Stenosarchaea group</taxon>
        <taxon>Halobacteria</taxon>
        <taxon>Halobacteriales</taxon>
        <taxon>Natronoarchaeaceae</taxon>
    </lineage>
</organism>
<evidence type="ECO:0000256" key="5">
    <source>
        <dbReference type="ARBA" id="ARBA00022842"/>
    </source>
</evidence>
<dbReference type="Gene3D" id="1.20.120.710">
    <property type="entry name" value="Haloacid dehalogenase hydrolase-like domain"/>
    <property type="match status" value="1"/>
</dbReference>
<reference evidence="6 7" key="1">
    <citation type="submission" date="2017-09" db="EMBL/GenBank/DDBJ databases">
        <authorList>
            <person name="Ehlers B."/>
            <person name="Leendertz F.H."/>
        </authorList>
    </citation>
    <scope>NUCLEOTIDE SEQUENCE [LARGE SCALE GENOMIC DNA]</scope>
    <source>
        <strain evidence="6 7">DSM 27208</strain>
    </source>
</reference>
<dbReference type="SFLD" id="SFLDG01129">
    <property type="entry name" value="C1.5:_HAD__Beta-PGM__Phosphata"/>
    <property type="match status" value="1"/>
</dbReference>
<evidence type="ECO:0000256" key="2">
    <source>
        <dbReference type="ARBA" id="ARBA00007958"/>
    </source>
</evidence>
<dbReference type="RefSeq" id="WP_097008178.1">
    <property type="nucleotide sequence ID" value="NZ_OBEJ01000001.1"/>
</dbReference>
<dbReference type="AlphaFoldDB" id="A0A285NB42"/>
<proteinExistence type="inferred from homology"/>
<evidence type="ECO:0000256" key="3">
    <source>
        <dbReference type="ARBA" id="ARBA00022723"/>
    </source>
</evidence>
<dbReference type="GO" id="GO:0046872">
    <property type="term" value="F:metal ion binding"/>
    <property type="evidence" value="ECO:0007669"/>
    <property type="project" value="UniProtKB-KW"/>
</dbReference>
<dbReference type="Proteomes" id="UP000219453">
    <property type="component" value="Unassembled WGS sequence"/>
</dbReference>
<gene>
    <name evidence="6" type="ORF">SAMN06269185_1253</name>
</gene>
<dbReference type="OrthoDB" id="131325at2157"/>
<sequence length="224" mass="23783">MSRSAVVFDLDYTLAVPRRDRATLLSEALDAVDAPQASREEYLDAHARNLTGDSREPIFAELFDGRERDADPAAAADAYRAAIADALTPVDGAADLVAGLREDYRVGLLTNGPVRAQRDKLETLGWTELFDASVVTGELPAGKPDERAFRAALSALGVTAGDAIYVGDEVDADVRGATEAGLAAVQVVFPDGPAPDERADAHVDRAELAARLPDVLARLTLEDD</sequence>
<keyword evidence="5" id="KW-0460">Magnesium</keyword>
<keyword evidence="4 6" id="KW-0378">Hydrolase</keyword>
<evidence type="ECO:0000313" key="7">
    <source>
        <dbReference type="Proteomes" id="UP000219453"/>
    </source>
</evidence>
<comment type="cofactor">
    <cofactor evidence="1">
        <name>Mg(2+)</name>
        <dbReference type="ChEBI" id="CHEBI:18420"/>
    </cofactor>
</comment>
<dbReference type="Gene3D" id="3.40.50.1000">
    <property type="entry name" value="HAD superfamily/HAD-like"/>
    <property type="match status" value="1"/>
</dbReference>
<evidence type="ECO:0000256" key="1">
    <source>
        <dbReference type="ARBA" id="ARBA00001946"/>
    </source>
</evidence>
<dbReference type="EMBL" id="OBEJ01000001">
    <property type="protein sequence ID" value="SNZ06685.1"/>
    <property type="molecule type" value="Genomic_DNA"/>
</dbReference>
<dbReference type="InterPro" id="IPR051400">
    <property type="entry name" value="HAD-like_hydrolase"/>
</dbReference>
<dbReference type="GO" id="GO:0016791">
    <property type="term" value="F:phosphatase activity"/>
    <property type="evidence" value="ECO:0007669"/>
    <property type="project" value="TreeGrafter"/>
</dbReference>
<dbReference type="SFLD" id="SFLDS00003">
    <property type="entry name" value="Haloacid_Dehalogenase"/>
    <property type="match status" value="1"/>
</dbReference>
<dbReference type="InterPro" id="IPR041492">
    <property type="entry name" value="HAD_2"/>
</dbReference>